<protein>
    <submittedName>
        <fullName evidence="6">Crp/Fnr family transcriptional regulator</fullName>
    </submittedName>
</protein>
<dbReference type="Proteomes" id="UP000824055">
    <property type="component" value="Unassembled WGS sequence"/>
</dbReference>
<reference evidence="6" key="2">
    <citation type="submission" date="2021-04" db="EMBL/GenBank/DDBJ databases">
        <authorList>
            <person name="Gilroy R."/>
        </authorList>
    </citation>
    <scope>NUCLEOTIDE SEQUENCE</scope>
    <source>
        <strain evidence="6">ChiHecec3B27-8219</strain>
    </source>
</reference>
<proteinExistence type="predicted"/>
<dbReference type="InterPro" id="IPR036388">
    <property type="entry name" value="WH-like_DNA-bd_sf"/>
</dbReference>
<keyword evidence="1" id="KW-0805">Transcription regulation</keyword>
<dbReference type="AlphaFoldDB" id="A0A9D2JVN8"/>
<dbReference type="SUPFAM" id="SSF46785">
    <property type="entry name" value="Winged helix' DNA-binding domain"/>
    <property type="match status" value="1"/>
</dbReference>
<organism evidence="6 7">
    <name type="scientific">Candidatus Prevotella avicola</name>
    <dbReference type="NCBI Taxonomy" id="2838738"/>
    <lineage>
        <taxon>Bacteria</taxon>
        <taxon>Pseudomonadati</taxon>
        <taxon>Bacteroidota</taxon>
        <taxon>Bacteroidia</taxon>
        <taxon>Bacteroidales</taxon>
        <taxon>Prevotellaceae</taxon>
        <taxon>Prevotella</taxon>
    </lineage>
</organism>
<dbReference type="GO" id="GO:0003677">
    <property type="term" value="F:DNA binding"/>
    <property type="evidence" value="ECO:0007669"/>
    <property type="project" value="UniProtKB-KW"/>
</dbReference>
<evidence type="ECO:0000313" key="7">
    <source>
        <dbReference type="Proteomes" id="UP000824055"/>
    </source>
</evidence>
<dbReference type="Pfam" id="PF00027">
    <property type="entry name" value="cNMP_binding"/>
    <property type="match status" value="1"/>
</dbReference>
<dbReference type="EMBL" id="DXBE01000042">
    <property type="protein sequence ID" value="HIZ69335.1"/>
    <property type="molecule type" value="Genomic_DNA"/>
</dbReference>
<evidence type="ECO:0000313" key="6">
    <source>
        <dbReference type="EMBL" id="HIZ69335.1"/>
    </source>
</evidence>
<keyword evidence="3" id="KW-0804">Transcription</keyword>
<dbReference type="Gene3D" id="2.60.120.10">
    <property type="entry name" value="Jelly Rolls"/>
    <property type="match status" value="1"/>
</dbReference>
<dbReference type="InterPro" id="IPR000595">
    <property type="entry name" value="cNMP-bd_dom"/>
</dbReference>
<evidence type="ECO:0000256" key="3">
    <source>
        <dbReference type="ARBA" id="ARBA00023163"/>
    </source>
</evidence>
<dbReference type="InterPro" id="IPR036390">
    <property type="entry name" value="WH_DNA-bd_sf"/>
</dbReference>
<evidence type="ECO:0000256" key="2">
    <source>
        <dbReference type="ARBA" id="ARBA00023125"/>
    </source>
</evidence>
<name>A0A9D2JVN8_9BACT</name>
<dbReference type="InterPro" id="IPR012318">
    <property type="entry name" value="HTH_CRP"/>
</dbReference>
<gene>
    <name evidence="6" type="ORF">H9966_05535</name>
</gene>
<dbReference type="GO" id="GO:0003700">
    <property type="term" value="F:DNA-binding transcription factor activity"/>
    <property type="evidence" value="ECO:0007669"/>
    <property type="project" value="TreeGrafter"/>
</dbReference>
<sequence length="235" mass="27013">MNPASKNRIDKEMAIREFTQLWDPIGQDDITLLRQHIELIRLKDKQVIFEETETPTRVMCLMSGKIKVFKEGPLGKRQIIRIMKPMDFFGFRAPFAGEDHRTGTMTLESCVIATIPVEVMKDIMRRNFSVSKFFIQELSYHLGQVEERAISLIQKHLRGRLADTLLFIKDNYGMDEDNVLEVSLSREDMASLANMTTSNAIRTLSTFANEGLISTNGRHIKLLNIEELRHISQQG</sequence>
<dbReference type="PROSITE" id="PS50042">
    <property type="entry name" value="CNMP_BINDING_3"/>
    <property type="match status" value="1"/>
</dbReference>
<evidence type="ECO:0000259" key="4">
    <source>
        <dbReference type="PROSITE" id="PS50042"/>
    </source>
</evidence>
<evidence type="ECO:0000256" key="1">
    <source>
        <dbReference type="ARBA" id="ARBA00023015"/>
    </source>
</evidence>
<dbReference type="CDD" id="cd00038">
    <property type="entry name" value="CAP_ED"/>
    <property type="match status" value="1"/>
</dbReference>
<dbReference type="InterPro" id="IPR050397">
    <property type="entry name" value="Env_Response_Regulators"/>
</dbReference>
<dbReference type="InterPro" id="IPR018490">
    <property type="entry name" value="cNMP-bd_dom_sf"/>
</dbReference>
<dbReference type="PROSITE" id="PS51063">
    <property type="entry name" value="HTH_CRP_2"/>
    <property type="match status" value="1"/>
</dbReference>
<reference evidence="6" key="1">
    <citation type="journal article" date="2021" name="PeerJ">
        <title>Extensive microbial diversity within the chicken gut microbiome revealed by metagenomics and culture.</title>
        <authorList>
            <person name="Gilroy R."/>
            <person name="Ravi A."/>
            <person name="Getino M."/>
            <person name="Pursley I."/>
            <person name="Horton D.L."/>
            <person name="Alikhan N.F."/>
            <person name="Baker D."/>
            <person name="Gharbi K."/>
            <person name="Hall N."/>
            <person name="Watson M."/>
            <person name="Adriaenssens E.M."/>
            <person name="Foster-Nyarko E."/>
            <person name="Jarju S."/>
            <person name="Secka A."/>
            <person name="Antonio M."/>
            <person name="Oren A."/>
            <person name="Chaudhuri R.R."/>
            <person name="La Ragione R."/>
            <person name="Hildebrand F."/>
            <person name="Pallen M.J."/>
        </authorList>
    </citation>
    <scope>NUCLEOTIDE SEQUENCE</scope>
    <source>
        <strain evidence="6">ChiHecec3B27-8219</strain>
    </source>
</reference>
<feature type="domain" description="HTH crp-type" evidence="5">
    <location>
        <begin position="155"/>
        <end position="226"/>
    </location>
</feature>
<evidence type="ECO:0000259" key="5">
    <source>
        <dbReference type="PROSITE" id="PS51063"/>
    </source>
</evidence>
<dbReference type="Gene3D" id="1.10.10.10">
    <property type="entry name" value="Winged helix-like DNA-binding domain superfamily/Winged helix DNA-binding domain"/>
    <property type="match status" value="1"/>
</dbReference>
<dbReference type="InterPro" id="IPR014710">
    <property type="entry name" value="RmlC-like_jellyroll"/>
</dbReference>
<feature type="domain" description="Cyclic nucleotide-binding" evidence="4">
    <location>
        <begin position="21"/>
        <end position="141"/>
    </location>
</feature>
<dbReference type="SMART" id="SM00419">
    <property type="entry name" value="HTH_CRP"/>
    <property type="match status" value="1"/>
</dbReference>
<accession>A0A9D2JVN8</accession>
<dbReference type="PANTHER" id="PTHR24567">
    <property type="entry name" value="CRP FAMILY TRANSCRIPTIONAL REGULATORY PROTEIN"/>
    <property type="match status" value="1"/>
</dbReference>
<dbReference type="GO" id="GO:0005829">
    <property type="term" value="C:cytosol"/>
    <property type="evidence" value="ECO:0007669"/>
    <property type="project" value="TreeGrafter"/>
</dbReference>
<dbReference type="PANTHER" id="PTHR24567:SF74">
    <property type="entry name" value="HTH-TYPE TRANSCRIPTIONAL REGULATOR ARCR"/>
    <property type="match status" value="1"/>
</dbReference>
<dbReference type="SUPFAM" id="SSF51206">
    <property type="entry name" value="cAMP-binding domain-like"/>
    <property type="match status" value="1"/>
</dbReference>
<dbReference type="SMART" id="SM00100">
    <property type="entry name" value="cNMP"/>
    <property type="match status" value="1"/>
</dbReference>
<comment type="caution">
    <text evidence="6">The sequence shown here is derived from an EMBL/GenBank/DDBJ whole genome shotgun (WGS) entry which is preliminary data.</text>
</comment>
<dbReference type="Pfam" id="PF13545">
    <property type="entry name" value="HTH_Crp_2"/>
    <property type="match status" value="1"/>
</dbReference>
<keyword evidence="2" id="KW-0238">DNA-binding</keyword>